<dbReference type="EC" id="5.1.1.7" evidence="3 8"/>
<feature type="binding site" evidence="8">
    <location>
        <position position="79"/>
    </location>
    <ligand>
        <name>substrate</name>
    </ligand>
</feature>
<comment type="subunit">
    <text evidence="8">Homodimer.</text>
</comment>
<dbReference type="InterPro" id="IPR001653">
    <property type="entry name" value="DAP_epimerase_DapF"/>
</dbReference>
<dbReference type="NCBIfam" id="TIGR00652">
    <property type="entry name" value="DapF"/>
    <property type="match status" value="1"/>
</dbReference>
<comment type="subcellular location">
    <subcellularLocation>
        <location evidence="8">Cytoplasm</location>
    </subcellularLocation>
</comment>
<dbReference type="Proteomes" id="UP001596222">
    <property type="component" value="Unassembled WGS sequence"/>
</dbReference>
<comment type="pathway">
    <text evidence="1 8">Amino-acid biosynthesis; L-lysine biosynthesis via DAP pathway; DL-2,6-diaminopimelate from LL-2,6-diaminopimelate: step 1/1.</text>
</comment>
<comment type="caution">
    <text evidence="10">The sequence shown here is derived from an EMBL/GenBank/DDBJ whole genome shotgun (WGS) entry which is preliminary data.</text>
</comment>
<keyword evidence="11" id="KW-1185">Reference proteome</keyword>
<accession>A0ABW0A8A6</accession>
<feature type="binding site" evidence="8">
    <location>
        <begin position="218"/>
        <end position="219"/>
    </location>
    <ligand>
        <name>substrate</name>
    </ligand>
</feature>
<dbReference type="RefSeq" id="WP_382049048.1">
    <property type="nucleotide sequence ID" value="NZ_JBHSKJ010000022.1"/>
</dbReference>
<feature type="binding site" evidence="8">
    <location>
        <position position="167"/>
    </location>
    <ligand>
        <name>substrate</name>
    </ligand>
</feature>
<feature type="active site" description="Proton donor" evidence="8">
    <location>
        <position position="88"/>
    </location>
</feature>
<protein>
    <recommendedName>
        <fullName evidence="3 8">Diaminopimelate epimerase</fullName>
        <shortName evidence="8">DAP epimerase</shortName>
        <ecNumber evidence="3 8">5.1.1.7</ecNumber>
    </recommendedName>
    <alternativeName>
        <fullName evidence="8">PLP-independent amino acid racemase</fullName>
    </alternativeName>
</protein>
<dbReference type="PANTHER" id="PTHR31689">
    <property type="entry name" value="DIAMINOPIMELATE EPIMERASE, CHLOROPLASTIC"/>
    <property type="match status" value="1"/>
</dbReference>
<feature type="site" description="Could be important to modulate the pK values of the two catalytic cysteine residues" evidence="8">
    <location>
        <position position="169"/>
    </location>
</feature>
<gene>
    <name evidence="8 10" type="primary">dapF</name>
    <name evidence="10" type="ORF">ACFPP6_30045</name>
</gene>
<evidence type="ECO:0000256" key="1">
    <source>
        <dbReference type="ARBA" id="ARBA00005196"/>
    </source>
</evidence>
<evidence type="ECO:0000256" key="4">
    <source>
        <dbReference type="ARBA" id="ARBA00022605"/>
    </source>
</evidence>
<proteinExistence type="inferred from homology"/>
<comment type="function">
    <text evidence="8">Catalyzes the stereoinversion of LL-2,6-diaminopimelate (L,L-DAP) to meso-diaminopimelate (meso-DAP), a precursor of L-lysine and an essential component of the bacterial peptidoglycan.</text>
</comment>
<keyword evidence="5 8" id="KW-0457">Lysine biosynthesis</keyword>
<dbReference type="Gene3D" id="3.10.310.10">
    <property type="entry name" value="Diaminopimelate Epimerase, Chain A, domain 1"/>
    <property type="match status" value="2"/>
</dbReference>
<feature type="active site" evidence="9">
    <location>
        <position position="88"/>
    </location>
</feature>
<dbReference type="InterPro" id="IPR018510">
    <property type="entry name" value="DAP_epimerase_AS"/>
</dbReference>
<feature type="binding site" evidence="8">
    <location>
        <begin position="89"/>
        <end position="90"/>
    </location>
    <ligand>
        <name>substrate</name>
    </ligand>
</feature>
<evidence type="ECO:0000256" key="7">
    <source>
        <dbReference type="ARBA" id="ARBA00051712"/>
    </source>
</evidence>
<evidence type="ECO:0000256" key="5">
    <source>
        <dbReference type="ARBA" id="ARBA00023154"/>
    </source>
</evidence>
<evidence type="ECO:0000256" key="2">
    <source>
        <dbReference type="ARBA" id="ARBA00010219"/>
    </source>
</evidence>
<comment type="caution">
    <text evidence="8">Lacks conserved residue(s) required for the propagation of feature annotation.</text>
</comment>
<dbReference type="SUPFAM" id="SSF54506">
    <property type="entry name" value="Diaminopimelate epimerase-like"/>
    <property type="match status" value="2"/>
</dbReference>
<dbReference type="GO" id="GO:0008837">
    <property type="term" value="F:diaminopimelate epimerase activity"/>
    <property type="evidence" value="ECO:0007669"/>
    <property type="project" value="UniProtKB-EC"/>
</dbReference>
<evidence type="ECO:0000256" key="8">
    <source>
        <dbReference type="HAMAP-Rule" id="MF_00197"/>
    </source>
</evidence>
<organism evidence="10 11">
    <name type="scientific">Streptomyces aureoversilis</name>
    <dbReference type="NCBI Taxonomy" id="67277"/>
    <lineage>
        <taxon>Bacteria</taxon>
        <taxon>Bacillati</taxon>
        <taxon>Actinomycetota</taxon>
        <taxon>Actinomycetes</taxon>
        <taxon>Kitasatosporales</taxon>
        <taxon>Streptomycetaceae</taxon>
        <taxon>Streptomyces</taxon>
    </lineage>
</organism>
<sequence length="289" mass="30156">MTSPPITLPFAKGHGCENSFLVLPDPDGRLRLTAETTRRLTDSHTGAGADGILRAVRCADDPEAAAMAGAAEWFMDYRNRDGSLGAMCGNGIRLFARFLVDTGLCAPGTLAIATRAGIRRVRVPSRCQDLQGPVSVAMGTPLFPGPDHITITTAGASRPATHVDMGNPHAVVFVNDPADAGDLRTPPTAEPADTYPHGFTTEFVAVRGPGHLALRVHERGVGETRACGTGACAAVAAHRRRTGQTGAADYHVDLLGGRLHIAVLPDGDMELTGPAVITAQGALHLPRTA</sequence>
<evidence type="ECO:0000256" key="3">
    <source>
        <dbReference type="ARBA" id="ARBA00013080"/>
    </source>
</evidence>
<evidence type="ECO:0000256" key="6">
    <source>
        <dbReference type="ARBA" id="ARBA00023235"/>
    </source>
</evidence>
<dbReference type="Pfam" id="PF01678">
    <property type="entry name" value="DAP_epimerase"/>
    <property type="match status" value="2"/>
</dbReference>
<keyword evidence="4 8" id="KW-0028">Amino-acid biosynthesis</keyword>
<feature type="active site" description="Proton acceptor" evidence="8">
    <location>
        <position position="227"/>
    </location>
</feature>
<feature type="binding site" evidence="8">
    <location>
        <begin position="228"/>
        <end position="229"/>
    </location>
    <ligand>
        <name>substrate</name>
    </ligand>
</feature>
<evidence type="ECO:0000256" key="9">
    <source>
        <dbReference type="PROSITE-ProRule" id="PRU10125"/>
    </source>
</evidence>
<evidence type="ECO:0000313" key="11">
    <source>
        <dbReference type="Proteomes" id="UP001596222"/>
    </source>
</evidence>
<feature type="site" description="Could be important to modulate the pK values of the two catalytic cysteine residues" evidence="8">
    <location>
        <position position="218"/>
    </location>
</feature>
<evidence type="ECO:0000313" key="10">
    <source>
        <dbReference type="EMBL" id="MFC5148914.1"/>
    </source>
</evidence>
<name>A0ABW0A8A6_9ACTN</name>
<feature type="binding site" evidence="8">
    <location>
        <position position="18"/>
    </location>
    <ligand>
        <name>substrate</name>
    </ligand>
</feature>
<dbReference type="EMBL" id="JBHSKJ010000022">
    <property type="protein sequence ID" value="MFC5148914.1"/>
    <property type="molecule type" value="Genomic_DNA"/>
</dbReference>
<comment type="similarity">
    <text evidence="2 8">Belongs to the diaminopimelate epimerase family.</text>
</comment>
<reference evidence="11" key="1">
    <citation type="journal article" date="2019" name="Int. J. Syst. Evol. Microbiol.">
        <title>The Global Catalogue of Microorganisms (GCM) 10K type strain sequencing project: providing services to taxonomists for standard genome sequencing and annotation.</title>
        <authorList>
            <consortium name="The Broad Institute Genomics Platform"/>
            <consortium name="The Broad Institute Genome Sequencing Center for Infectious Disease"/>
            <person name="Wu L."/>
            <person name="Ma J."/>
        </authorList>
    </citation>
    <scope>NUCLEOTIDE SEQUENCE [LARGE SCALE GENOMIC DNA]</scope>
    <source>
        <strain evidence="11">CGMCC 4.1641</strain>
    </source>
</reference>
<keyword evidence="8" id="KW-0963">Cytoplasm</keyword>
<keyword evidence="6 8" id="KW-0413">Isomerase</keyword>
<dbReference type="HAMAP" id="MF_00197">
    <property type="entry name" value="DAP_epimerase"/>
    <property type="match status" value="1"/>
</dbReference>
<dbReference type="PANTHER" id="PTHR31689:SF0">
    <property type="entry name" value="DIAMINOPIMELATE EPIMERASE"/>
    <property type="match status" value="1"/>
</dbReference>
<comment type="catalytic activity">
    <reaction evidence="7 8">
        <text>(2S,6S)-2,6-diaminopimelate = meso-2,6-diaminopimelate</text>
        <dbReference type="Rhea" id="RHEA:15393"/>
        <dbReference type="ChEBI" id="CHEBI:57609"/>
        <dbReference type="ChEBI" id="CHEBI:57791"/>
        <dbReference type="EC" id="5.1.1.7"/>
    </reaction>
</comment>
<dbReference type="PROSITE" id="PS01326">
    <property type="entry name" value="DAP_EPIMERASE"/>
    <property type="match status" value="1"/>
</dbReference>